<name>A0AAV5WS49_9BILA</name>
<dbReference type="AlphaFoldDB" id="A0AAV5WS49"/>
<evidence type="ECO:0000313" key="2">
    <source>
        <dbReference type="EMBL" id="GMT34852.1"/>
    </source>
</evidence>
<protein>
    <submittedName>
        <fullName evidence="2">Uncharacterized protein</fullName>
    </submittedName>
</protein>
<reference evidence="2" key="1">
    <citation type="submission" date="2023-10" db="EMBL/GenBank/DDBJ databases">
        <title>Genome assembly of Pristionchus species.</title>
        <authorList>
            <person name="Yoshida K."/>
            <person name="Sommer R.J."/>
        </authorList>
    </citation>
    <scope>NUCLEOTIDE SEQUENCE</scope>
    <source>
        <strain evidence="2">RS5133</strain>
    </source>
</reference>
<feature type="compositionally biased region" description="Basic and acidic residues" evidence="1">
    <location>
        <begin position="27"/>
        <end position="38"/>
    </location>
</feature>
<comment type="caution">
    <text evidence="2">The sequence shown here is derived from an EMBL/GenBank/DDBJ whole genome shotgun (WGS) entry which is preliminary data.</text>
</comment>
<feature type="compositionally biased region" description="Basic residues" evidence="1">
    <location>
        <begin position="134"/>
        <end position="144"/>
    </location>
</feature>
<sequence length="222" mass="24794">MNRQGSIESGQYRQDTNGSLPQGRGDGVMRKGRREERPIFYTDSGDVAADGNNTPLRKTSHRPRQTGNDLTIDEQYGGQGTSAGPVPSPHTSYNNRAEFRRTRSIRQDENNRRGSISARLNEVAPVPPPSATGVRKKTRLHRQMRSMSSSDEEATPSTIQPPLATDAMGRGCDPRIPRDDAQRLPQECTSEKDLLRYIYGNDLGRASNGKRRQMERARSVEE</sequence>
<keyword evidence="3" id="KW-1185">Reference proteome</keyword>
<feature type="compositionally biased region" description="Polar residues" evidence="1">
    <location>
        <begin position="145"/>
        <end position="160"/>
    </location>
</feature>
<accession>A0AAV5WS49</accession>
<gene>
    <name evidence="2" type="ORF">PFISCL1PPCAC_26149</name>
</gene>
<feature type="compositionally biased region" description="Basic and acidic residues" evidence="1">
    <location>
        <begin position="97"/>
        <end position="112"/>
    </location>
</feature>
<evidence type="ECO:0000256" key="1">
    <source>
        <dbReference type="SAM" id="MobiDB-lite"/>
    </source>
</evidence>
<feature type="region of interest" description="Disordered" evidence="1">
    <location>
        <begin position="1"/>
        <end position="188"/>
    </location>
</feature>
<feature type="region of interest" description="Disordered" evidence="1">
    <location>
        <begin position="201"/>
        <end position="222"/>
    </location>
</feature>
<dbReference type="EMBL" id="BTSY01000006">
    <property type="protein sequence ID" value="GMT34852.1"/>
    <property type="molecule type" value="Genomic_DNA"/>
</dbReference>
<feature type="compositionally biased region" description="Basic and acidic residues" evidence="1">
    <location>
        <begin position="212"/>
        <end position="222"/>
    </location>
</feature>
<dbReference type="Proteomes" id="UP001432322">
    <property type="component" value="Unassembled WGS sequence"/>
</dbReference>
<proteinExistence type="predicted"/>
<feature type="compositionally biased region" description="Polar residues" evidence="1">
    <location>
        <begin position="1"/>
        <end position="20"/>
    </location>
</feature>
<feature type="non-terminal residue" evidence="2">
    <location>
        <position position="222"/>
    </location>
</feature>
<feature type="compositionally biased region" description="Basic and acidic residues" evidence="1">
    <location>
        <begin position="172"/>
        <end position="182"/>
    </location>
</feature>
<organism evidence="2 3">
    <name type="scientific">Pristionchus fissidentatus</name>
    <dbReference type="NCBI Taxonomy" id="1538716"/>
    <lineage>
        <taxon>Eukaryota</taxon>
        <taxon>Metazoa</taxon>
        <taxon>Ecdysozoa</taxon>
        <taxon>Nematoda</taxon>
        <taxon>Chromadorea</taxon>
        <taxon>Rhabditida</taxon>
        <taxon>Rhabditina</taxon>
        <taxon>Diplogasteromorpha</taxon>
        <taxon>Diplogasteroidea</taxon>
        <taxon>Neodiplogasteridae</taxon>
        <taxon>Pristionchus</taxon>
    </lineage>
</organism>
<evidence type="ECO:0000313" key="3">
    <source>
        <dbReference type="Proteomes" id="UP001432322"/>
    </source>
</evidence>